<dbReference type="PANTHER" id="PTHR31438:SF1">
    <property type="entry name" value="LYSINE N-ACYLTRANSFERASE C17G9.06C-RELATED"/>
    <property type="match status" value="1"/>
</dbReference>
<dbReference type="Proteomes" id="UP000232875">
    <property type="component" value="Unassembled WGS sequence"/>
</dbReference>
<dbReference type="Pfam" id="PF13523">
    <property type="entry name" value="Acetyltransf_8"/>
    <property type="match status" value="1"/>
</dbReference>
<evidence type="ECO:0000313" key="4">
    <source>
        <dbReference type="Proteomes" id="UP000232875"/>
    </source>
</evidence>
<dbReference type="PANTHER" id="PTHR31438">
    <property type="entry name" value="LYSINE N-ACYLTRANSFERASE C17G9.06C-RELATED"/>
    <property type="match status" value="1"/>
</dbReference>
<comment type="similarity">
    <text evidence="1">Belongs to the lysine N-acyltransferase MbtK family.</text>
</comment>
<gene>
    <name evidence="3" type="ORF">MVES_000359</name>
</gene>
<dbReference type="GO" id="GO:0016410">
    <property type="term" value="F:N-acyltransferase activity"/>
    <property type="evidence" value="ECO:0007669"/>
    <property type="project" value="TreeGrafter"/>
</dbReference>
<dbReference type="Gene3D" id="3.40.630.30">
    <property type="match status" value="1"/>
</dbReference>
<dbReference type="InterPro" id="IPR019432">
    <property type="entry name" value="Acyltransferase_MbtK/IucB-like"/>
</dbReference>
<reference evidence="3 4" key="1">
    <citation type="submission" date="2017-10" db="EMBL/GenBank/DDBJ databases">
        <title>A novel species of cold-tolerant Malassezia isolated from bats.</title>
        <authorList>
            <person name="Lorch J.M."/>
            <person name="Palmer J.M."/>
            <person name="Vanderwolf K.J."/>
            <person name="Schmidt K.Z."/>
            <person name="Verant M.L."/>
            <person name="Weller T.J."/>
            <person name="Blehert D.S."/>
        </authorList>
    </citation>
    <scope>NUCLEOTIDE SEQUENCE [LARGE SCALE GENOMIC DNA]</scope>
    <source>
        <strain evidence="3 4">NWHC:44797-103</strain>
    </source>
</reference>
<dbReference type="OrthoDB" id="4250781at2759"/>
<dbReference type="SMART" id="SM01006">
    <property type="entry name" value="AlcB"/>
    <property type="match status" value="1"/>
</dbReference>
<dbReference type="SUPFAM" id="SSF55729">
    <property type="entry name" value="Acyl-CoA N-acyltransferases (Nat)"/>
    <property type="match status" value="1"/>
</dbReference>
<evidence type="ECO:0000313" key="3">
    <source>
        <dbReference type="EMBL" id="PKI85876.1"/>
    </source>
</evidence>
<feature type="domain" description="Acyltransferase MbtK/IucB-like conserved" evidence="2">
    <location>
        <begin position="247"/>
        <end position="296"/>
    </location>
</feature>
<dbReference type="GO" id="GO:0019290">
    <property type="term" value="P:siderophore biosynthetic process"/>
    <property type="evidence" value="ECO:0007669"/>
    <property type="project" value="InterPro"/>
</dbReference>
<sequence length="429" mass="48415">MPSCGTAKRSAHPVSETQKMKLKIDEVAITIDVKRDAVQQRERGPLQIVQLASSDDGAAKYVVPDAAMHVTPRLPPYTHSSQEPDDNTLGARAKRFARVLMSGASLDVVQLWAFVYAYFSLWHDHEYFILDAAQSSDAQTWLAPLLRSGLALPHPDDVRSASYNTLLVSRAAFWQGAGPVPCGGWVPILESQGYPFLPTTNRNVPEGLALGTLHPARAPKIGAWDAAQEAVVYRRYIPELEQTLTFRHASSKSEKDVDLLHRWHADDRVKTGWRQDMPRDAHKKYLADQEATGDSIALIGAWDGEPFGYIEVYYPKETPLRNYFDAGDYDRGFHALVGEDRFRGPHRVRSWMGSVIHFLFLLDNRTMRVVSEPRASNTKMVEYECMCGGHVEKWIDLPHKRAALVYVPRERYFQLCPMGPLRETASEVK</sequence>
<dbReference type="STRING" id="2020962.A0A2N1JH49"/>
<proteinExistence type="inferred from homology"/>
<evidence type="ECO:0000259" key="2">
    <source>
        <dbReference type="SMART" id="SM01006"/>
    </source>
</evidence>
<dbReference type="AlphaFoldDB" id="A0A2N1JH49"/>
<evidence type="ECO:0000256" key="1">
    <source>
        <dbReference type="ARBA" id="ARBA00009893"/>
    </source>
</evidence>
<keyword evidence="4" id="KW-1185">Reference proteome</keyword>
<name>A0A2N1JH49_9BASI</name>
<accession>A0A2N1JH49</accession>
<dbReference type="EMBL" id="KZ454987">
    <property type="protein sequence ID" value="PKI85876.1"/>
    <property type="molecule type" value="Genomic_DNA"/>
</dbReference>
<dbReference type="InterPro" id="IPR016181">
    <property type="entry name" value="Acyl_CoA_acyltransferase"/>
</dbReference>
<protein>
    <recommendedName>
        <fullName evidence="2">Acyltransferase MbtK/IucB-like conserved domain-containing protein</fullName>
    </recommendedName>
</protein>
<organism evidence="3 4">
    <name type="scientific">Malassezia vespertilionis</name>
    <dbReference type="NCBI Taxonomy" id="2020962"/>
    <lineage>
        <taxon>Eukaryota</taxon>
        <taxon>Fungi</taxon>
        <taxon>Dikarya</taxon>
        <taxon>Basidiomycota</taxon>
        <taxon>Ustilaginomycotina</taxon>
        <taxon>Malasseziomycetes</taxon>
        <taxon>Malasseziales</taxon>
        <taxon>Malasseziaceae</taxon>
        <taxon>Malassezia</taxon>
    </lineage>
</organism>